<dbReference type="Pfam" id="PF26291">
    <property type="entry name" value="SWIB_eIF2D"/>
    <property type="match status" value="1"/>
</dbReference>
<feature type="compositionally biased region" description="Basic and acidic residues" evidence="2">
    <location>
        <begin position="190"/>
        <end position="211"/>
    </location>
</feature>
<dbReference type="Pfam" id="PF01253">
    <property type="entry name" value="SUI1"/>
    <property type="match status" value="1"/>
</dbReference>
<feature type="domain" description="DM2" evidence="4">
    <location>
        <begin position="354"/>
        <end position="439"/>
    </location>
</feature>
<organism evidence="5 6">
    <name type="scientific">Zygotorulaspora mrakii</name>
    <name type="common">Zygosaccharomyces mrakii</name>
    <dbReference type="NCBI Taxonomy" id="42260"/>
    <lineage>
        <taxon>Eukaryota</taxon>
        <taxon>Fungi</taxon>
        <taxon>Dikarya</taxon>
        <taxon>Ascomycota</taxon>
        <taxon>Saccharomycotina</taxon>
        <taxon>Saccharomycetes</taxon>
        <taxon>Saccharomycetales</taxon>
        <taxon>Saccharomycetaceae</taxon>
        <taxon>Zygotorulaspora</taxon>
    </lineage>
</organism>
<dbReference type="CDD" id="cd11608">
    <property type="entry name" value="eIF2D_C"/>
    <property type="match status" value="1"/>
</dbReference>
<dbReference type="InterPro" id="IPR001950">
    <property type="entry name" value="SUI1"/>
</dbReference>
<reference evidence="5 6" key="1">
    <citation type="submission" date="2020-07" db="EMBL/GenBank/DDBJ databases">
        <title>The yeast mating-type switching endonuclease HO is a domesticated member of an unorthodox homing genetic element family.</title>
        <authorList>
            <person name="Coughlan A.Y."/>
            <person name="Lombardi L."/>
            <person name="Braun-Galleani S."/>
            <person name="Martos A.R."/>
            <person name="Galeote V."/>
            <person name="Bigey F."/>
            <person name="Dequin S."/>
            <person name="Byrne K.P."/>
            <person name="Wolfe K.H."/>
        </authorList>
    </citation>
    <scope>NUCLEOTIDE SEQUENCE [LARGE SCALE GENOMIC DNA]</scope>
    <source>
        <strain evidence="5 6">NRRL Y-6702</strain>
    </source>
</reference>
<evidence type="ECO:0000313" key="6">
    <source>
        <dbReference type="Proteomes" id="UP000509704"/>
    </source>
</evidence>
<dbReference type="SUPFAM" id="SSF88697">
    <property type="entry name" value="PUA domain-like"/>
    <property type="match status" value="1"/>
</dbReference>
<dbReference type="InterPro" id="IPR036877">
    <property type="entry name" value="SUI1_dom_sf"/>
</dbReference>
<dbReference type="PANTHER" id="PTHR12217:SF4">
    <property type="entry name" value="EUKARYOTIC TRANSLATION INITIATION FACTOR 2D"/>
    <property type="match status" value="1"/>
</dbReference>
<dbReference type="InterPro" id="IPR036885">
    <property type="entry name" value="SWIB_MDM2_dom_sf"/>
</dbReference>
<dbReference type="OrthoDB" id="199771at2759"/>
<gene>
    <name evidence="5" type="ORF">HG535_0G04370</name>
</gene>
<comment type="similarity">
    <text evidence="1">Belongs to the eIF2D family.</text>
</comment>
<dbReference type="SUPFAM" id="SSF47592">
    <property type="entry name" value="SWIB/MDM2 domain"/>
    <property type="match status" value="1"/>
</dbReference>
<dbReference type="InterPro" id="IPR041366">
    <property type="entry name" value="Pre-PUA"/>
</dbReference>
<sequence>MFRKEPLIKPSSNLKGSERKKLLQTCRVQTGVQDYMFPSNTIKQAKYTAQYSAGIVYLAEDNVPIWFKEKHSELLIPTVYTSWMNPRLLPVVLTHDAVIEERIFNGANLMLAGTVPPFDPRCVKQSLCGIVSREAPEKVTAIGEVRLDLPSYESVIGKTGVAVEIFHFLTDGLSQALNVKIDPDGFVKDETEGCSHELPEKKETRSVEDSKTSSGISLDNIAEVLDELRVEDVDNFFKRSLYYTLTNDEKLELPISASNFISNHILKNLPTVDQNHVNMRRTSWKKTAKFLKHFEKENFLKLKGKGDDLTIVGVNKAKEDLKGFTPYRVGKNHSTSSRTTDKNSGVSCMLYSETFYKPKNLAKSFISEVNISPKELYDAKELQNAVNEYIVAKNLVDQKNKRMVLLDDLLFDMIKSKKTQKNDPRIVSRAEIMAPLLENNFQTFFQLFRSENEPLFKRPVKGPLTQIRITTEMKMGRKVVTKVSNFDFFQIDPEDLAGDLKRICSGSTTIGETATSPKTAEVQVQGAHVKVITEYLNKRGIPSKWIDVNDKVKKNKSKKH</sequence>
<dbReference type="InterPro" id="IPR015947">
    <property type="entry name" value="PUA-like_sf"/>
</dbReference>
<dbReference type="InterPro" id="IPR058886">
    <property type="entry name" value="SWIB_eIF2D"/>
</dbReference>
<keyword evidence="6" id="KW-1185">Reference proteome</keyword>
<dbReference type="RefSeq" id="XP_037146279.1">
    <property type="nucleotide sequence ID" value="XM_037290384.1"/>
</dbReference>
<dbReference type="GeneID" id="59238337"/>
<dbReference type="InterPro" id="IPR003121">
    <property type="entry name" value="SWIB_MDM2_domain"/>
</dbReference>
<dbReference type="GO" id="GO:0003743">
    <property type="term" value="F:translation initiation factor activity"/>
    <property type="evidence" value="ECO:0007669"/>
    <property type="project" value="InterPro"/>
</dbReference>
<dbReference type="PANTHER" id="PTHR12217">
    <property type="entry name" value="EUKARYOTIC TRANSLATION INITIATION FACTOR 2D"/>
    <property type="match status" value="1"/>
</dbReference>
<dbReference type="InterPro" id="IPR057429">
    <property type="entry name" value="WH_eIF2D"/>
</dbReference>
<dbReference type="EMBL" id="CP058610">
    <property type="protein sequence ID" value="QLG74554.1"/>
    <property type="molecule type" value="Genomic_DNA"/>
</dbReference>
<dbReference type="Gene3D" id="3.10.400.20">
    <property type="match status" value="1"/>
</dbReference>
<dbReference type="Pfam" id="PF17832">
    <property type="entry name" value="Pre-PUA"/>
    <property type="match status" value="1"/>
</dbReference>
<dbReference type="AlphaFoldDB" id="A0A7H9B8H8"/>
<evidence type="ECO:0000256" key="1">
    <source>
        <dbReference type="ARBA" id="ARBA00010359"/>
    </source>
</evidence>
<dbReference type="Gene3D" id="3.30.780.10">
    <property type="entry name" value="SUI1-like domain"/>
    <property type="match status" value="1"/>
</dbReference>
<dbReference type="SUPFAM" id="SSF55159">
    <property type="entry name" value="eIF1-like"/>
    <property type="match status" value="1"/>
</dbReference>
<accession>A0A7H9B8H8</accession>
<evidence type="ECO:0000313" key="5">
    <source>
        <dbReference type="EMBL" id="QLG74554.1"/>
    </source>
</evidence>
<feature type="domain" description="SUI1" evidence="3">
    <location>
        <begin position="467"/>
        <end position="540"/>
    </location>
</feature>
<feature type="region of interest" description="Disordered" evidence="2">
    <location>
        <begin position="190"/>
        <end position="212"/>
    </location>
</feature>
<protein>
    <submittedName>
        <fullName evidence="5">Uncharacterized protein</fullName>
    </submittedName>
</protein>
<dbReference type="InterPro" id="IPR039759">
    <property type="entry name" value="eIF2D_SUI1"/>
</dbReference>
<dbReference type="GO" id="GO:0001731">
    <property type="term" value="P:formation of translation preinitiation complex"/>
    <property type="evidence" value="ECO:0007669"/>
    <property type="project" value="InterPro"/>
</dbReference>
<dbReference type="Pfam" id="PF26292">
    <property type="entry name" value="PUA_elF2D"/>
    <property type="match status" value="1"/>
</dbReference>
<dbReference type="PROSITE" id="PS50296">
    <property type="entry name" value="SUI1"/>
    <property type="match status" value="1"/>
</dbReference>
<dbReference type="Pfam" id="PF25304">
    <property type="entry name" value="WHD_eIF2D"/>
    <property type="match status" value="1"/>
</dbReference>
<dbReference type="CDD" id="cd21156">
    <property type="entry name" value="PUA_eIF2d-like"/>
    <property type="match status" value="1"/>
</dbReference>
<evidence type="ECO:0000259" key="3">
    <source>
        <dbReference type="PROSITE" id="PS50296"/>
    </source>
</evidence>
<dbReference type="FunFam" id="3.30.780.10:FF:000008">
    <property type="entry name" value="eukaryotic translation initiation factor 2D"/>
    <property type="match status" value="1"/>
</dbReference>
<dbReference type="InterPro" id="IPR039757">
    <property type="entry name" value="EIF2D"/>
</dbReference>
<dbReference type="InterPro" id="IPR048248">
    <property type="entry name" value="PUA_eIF2d-like"/>
</dbReference>
<name>A0A7H9B8H8_ZYGMR</name>
<evidence type="ECO:0000256" key="2">
    <source>
        <dbReference type="SAM" id="MobiDB-lite"/>
    </source>
</evidence>
<evidence type="ECO:0000259" key="4">
    <source>
        <dbReference type="PROSITE" id="PS51925"/>
    </source>
</evidence>
<dbReference type="KEGG" id="zmk:HG535_0G04370"/>
<dbReference type="Gene3D" id="1.10.245.10">
    <property type="entry name" value="SWIB/MDM2 domain"/>
    <property type="match status" value="1"/>
</dbReference>
<dbReference type="PROSITE" id="PS51925">
    <property type="entry name" value="SWIB_MDM2"/>
    <property type="match status" value="1"/>
</dbReference>
<dbReference type="Proteomes" id="UP000509704">
    <property type="component" value="Chromosome 7"/>
</dbReference>
<proteinExistence type="inferred from homology"/>